<feature type="compositionally biased region" description="Basic and acidic residues" evidence="1">
    <location>
        <begin position="158"/>
        <end position="175"/>
    </location>
</feature>
<keyword evidence="2" id="KW-0456">Lyase</keyword>
<dbReference type="EMBL" id="JBEPCU010000494">
    <property type="protein sequence ID" value="MER6980140.1"/>
    <property type="molecule type" value="Genomic_DNA"/>
</dbReference>
<dbReference type="Proteomes" id="UP001458415">
    <property type="component" value="Unassembled WGS sequence"/>
</dbReference>
<feature type="compositionally biased region" description="Polar residues" evidence="1">
    <location>
        <begin position="406"/>
        <end position="421"/>
    </location>
</feature>
<dbReference type="RefSeq" id="WP_086722329.1">
    <property type="nucleotide sequence ID" value="NZ_MUBM01000004.1"/>
</dbReference>
<dbReference type="Pfam" id="PF05861">
    <property type="entry name" value="PhnI"/>
    <property type="match status" value="1"/>
</dbReference>
<evidence type="ECO:0000256" key="1">
    <source>
        <dbReference type="SAM" id="MobiDB-lite"/>
    </source>
</evidence>
<dbReference type="GO" id="GO:0016829">
    <property type="term" value="F:lyase activity"/>
    <property type="evidence" value="ECO:0007669"/>
    <property type="project" value="UniProtKB-KW"/>
</dbReference>
<comment type="caution">
    <text evidence="2">The sequence shown here is derived from an EMBL/GenBank/DDBJ whole genome shotgun (WGS) entry which is preliminary data.</text>
</comment>
<feature type="region of interest" description="Disordered" evidence="1">
    <location>
        <begin position="401"/>
        <end position="421"/>
    </location>
</feature>
<dbReference type="PIRSF" id="PIRSF007313">
    <property type="entry name" value="PhnI"/>
    <property type="match status" value="1"/>
</dbReference>
<evidence type="ECO:0000313" key="3">
    <source>
        <dbReference type="Proteomes" id="UP001458415"/>
    </source>
</evidence>
<organism evidence="2 3">
    <name type="scientific">Streptomyces carpinensis</name>
    <dbReference type="NCBI Taxonomy" id="66369"/>
    <lineage>
        <taxon>Bacteria</taxon>
        <taxon>Bacillati</taxon>
        <taxon>Actinomycetota</taxon>
        <taxon>Actinomycetes</taxon>
        <taxon>Kitasatosporales</taxon>
        <taxon>Streptomycetaceae</taxon>
        <taxon>Streptomyces</taxon>
    </lineage>
</organism>
<evidence type="ECO:0000313" key="2">
    <source>
        <dbReference type="EMBL" id="MER6980140.1"/>
    </source>
</evidence>
<name>A0ABV1W7H9_9ACTN</name>
<protein>
    <submittedName>
        <fullName evidence="2">Carbon-phosphorus lyase complex subunit PhnI</fullName>
    </submittedName>
</protein>
<reference evidence="2 3" key="1">
    <citation type="submission" date="2024-06" db="EMBL/GenBank/DDBJ databases">
        <title>The Natural Products Discovery Center: Release of the First 8490 Sequenced Strains for Exploring Actinobacteria Biosynthetic Diversity.</title>
        <authorList>
            <person name="Kalkreuter E."/>
            <person name="Kautsar S.A."/>
            <person name="Yang D."/>
            <person name="Bader C.D."/>
            <person name="Teijaro C.N."/>
            <person name="Fluegel L."/>
            <person name="Davis C.M."/>
            <person name="Simpson J.R."/>
            <person name="Lauterbach L."/>
            <person name="Steele A.D."/>
            <person name="Gui C."/>
            <person name="Meng S."/>
            <person name="Li G."/>
            <person name="Viehrig K."/>
            <person name="Ye F."/>
            <person name="Su P."/>
            <person name="Kiefer A.F."/>
            <person name="Nichols A."/>
            <person name="Cepeda A.J."/>
            <person name="Yan W."/>
            <person name="Fan B."/>
            <person name="Jiang Y."/>
            <person name="Adhikari A."/>
            <person name="Zheng C.-J."/>
            <person name="Schuster L."/>
            <person name="Cowan T.M."/>
            <person name="Smanski M.J."/>
            <person name="Chevrette M.G."/>
            <person name="De Carvalho L.P.S."/>
            <person name="Shen B."/>
        </authorList>
    </citation>
    <scope>NUCLEOTIDE SEQUENCE [LARGE SCALE GENOMIC DNA]</scope>
    <source>
        <strain evidence="2 3">NPDC000634</strain>
    </source>
</reference>
<proteinExistence type="predicted"/>
<accession>A0ABV1W7H9</accession>
<feature type="region of interest" description="Disordered" evidence="1">
    <location>
        <begin position="148"/>
        <end position="178"/>
    </location>
</feature>
<dbReference type="InterPro" id="IPR008773">
    <property type="entry name" value="PhnI"/>
</dbReference>
<keyword evidence="3" id="KW-1185">Reference proteome</keyword>
<gene>
    <name evidence="2" type="ORF">ABT317_25000</name>
</gene>
<sequence length="421" mass="46519">MGYSNAKGGEEAILAAEQLVRRGREAGSSPRLTLDQVTERLRLAVDRVMGEASLWSPGLASRAVRQAEGDQFEAMQLLRAHRSTLPRLAYSEPVEVAELRVLRRVSSAFRNPPGSQILGRTLDYVGRLLDLMPEQDHERYVAELEASVGHSHGHGHGHSHDGHTHGDHEHEHRVPENSATRDLVGELQAVAAESDDDRNPPRVMDLMRAMDLLVERRTGEDPEPYDVTRQPARPGAPRSAVLSMLARAETGALVHFWYKLRFDPRSAGHEIPGEVRHGWLPLRVNHPLTGNPVQVAEVRVTDVETYDDLDRPDEDRSRIDVGYGLCFGHNERKAIAMAGLDLAVHRDGNSSEVAQQVLITLDGVEANGFLEHLKLPHHVDFRSVIDRKQAIRALQTGTKPVAATDATPTPGNETQQIGALV</sequence>